<dbReference type="GO" id="GO:0016706">
    <property type="term" value="F:2-oxoglutarate-dependent dioxygenase activity"/>
    <property type="evidence" value="ECO:0007669"/>
    <property type="project" value="UniProtKB-UniRule"/>
</dbReference>
<dbReference type="GO" id="GO:0005506">
    <property type="term" value="F:iron ion binding"/>
    <property type="evidence" value="ECO:0007669"/>
    <property type="project" value="UniProtKB-UniRule"/>
</dbReference>
<comment type="cofactor">
    <cofactor evidence="3">
        <name>Fe(2+)</name>
        <dbReference type="ChEBI" id="CHEBI:29033"/>
    </cofactor>
    <text evidence="3">Binds 1 Fe(2+) ion per subunit.</text>
</comment>
<dbReference type="Gene3D" id="2.60.120.650">
    <property type="entry name" value="Cupin"/>
    <property type="match status" value="1"/>
</dbReference>
<evidence type="ECO:0000256" key="3">
    <source>
        <dbReference type="RuleBase" id="RU366061"/>
    </source>
</evidence>
<dbReference type="InterPro" id="IPR003347">
    <property type="entry name" value="JmjC_dom"/>
</dbReference>
<keyword evidence="2 3" id="KW-0408">Iron</keyword>
<dbReference type="PROSITE" id="PS51184">
    <property type="entry name" value="JMJC"/>
    <property type="match status" value="1"/>
</dbReference>
<name>X6NXG9_RETFI</name>
<comment type="similarity">
    <text evidence="3">Belongs to the ROX family.</text>
</comment>
<dbReference type="PANTHER" id="PTHR13096">
    <property type="entry name" value="MINA53 MYC INDUCED NUCLEAR ANTIGEN"/>
    <property type="match status" value="1"/>
</dbReference>
<sequence length="282" mass="32764">MKRRKPDDESTDTSPSKKIKAIGKQEMEYMRKTKPKQHNDSNNEDEAYLATHIVCKLETHEAEDWKSPEGALRWLLQSPLTNKDLTVEKFNKEFLHVKPLYISRENATYYEELGFSFDNLCQISDKHTFYLGEHIMCKKYDKDSHLELSPFVANENGEEALDELSGQKLKKLLREEGYTIQMHHLQHYNTAIHELLYQLECYYKVLFGSNVYITKRGTQGLAPHFDDVDVFVLQLEGEKKWHLLQLPPSQANPIRSSENLNLDEIGATKLMECVLKPGDLLC</sequence>
<protein>
    <recommendedName>
        <fullName evidence="3">Bifunctional lysine-specific demethylase and histidyl-hydroxylase</fullName>
        <ecNumber evidence="3">1.14.11.-</ecNumber>
    </recommendedName>
</protein>
<keyword evidence="3" id="KW-0804">Transcription</keyword>
<reference evidence="6 7" key="1">
    <citation type="journal article" date="2013" name="Curr. Biol.">
        <title>The Genome of the Foraminiferan Reticulomyxa filosa.</title>
        <authorList>
            <person name="Glockner G."/>
            <person name="Hulsmann N."/>
            <person name="Schleicher M."/>
            <person name="Noegel A.A."/>
            <person name="Eichinger L."/>
            <person name="Gallinger C."/>
            <person name="Pawlowski J."/>
            <person name="Sierra R."/>
            <person name="Euteneuer U."/>
            <person name="Pillet L."/>
            <person name="Moustafa A."/>
            <person name="Platzer M."/>
            <person name="Groth M."/>
            <person name="Szafranski K."/>
            <person name="Schliwa M."/>
        </authorList>
    </citation>
    <scope>NUCLEOTIDE SEQUENCE [LARGE SCALE GENOMIC DNA]</scope>
</reference>
<dbReference type="GO" id="GO:0005634">
    <property type="term" value="C:nucleus"/>
    <property type="evidence" value="ECO:0007669"/>
    <property type="project" value="UniProtKB-SubCell"/>
</dbReference>
<dbReference type="Proteomes" id="UP000023152">
    <property type="component" value="Unassembled WGS sequence"/>
</dbReference>
<comment type="caution">
    <text evidence="6">The sequence shown here is derived from an EMBL/GenBank/DDBJ whole genome shotgun (WGS) entry which is preliminary data.</text>
</comment>
<feature type="region of interest" description="Disordered" evidence="4">
    <location>
        <begin position="1"/>
        <end position="21"/>
    </location>
</feature>
<evidence type="ECO:0000259" key="5">
    <source>
        <dbReference type="PROSITE" id="PS51184"/>
    </source>
</evidence>
<keyword evidence="7" id="KW-1185">Reference proteome</keyword>
<dbReference type="Pfam" id="PF08007">
    <property type="entry name" value="JmjC_2"/>
    <property type="match status" value="1"/>
</dbReference>
<comment type="function">
    <text evidence="3">Oxygenase that can act as both a histone lysine demethylase and a ribosomal histidine hydroxylase.</text>
</comment>
<dbReference type="InterPro" id="IPR039994">
    <property type="entry name" value="NO66-like"/>
</dbReference>
<dbReference type="EC" id="1.14.11.-" evidence="3"/>
<comment type="subcellular location">
    <subcellularLocation>
        <location evidence="3">Nucleus</location>
    </subcellularLocation>
</comment>
<evidence type="ECO:0000313" key="6">
    <source>
        <dbReference type="EMBL" id="ETO29962.1"/>
    </source>
</evidence>
<dbReference type="SUPFAM" id="SSF51197">
    <property type="entry name" value="Clavaminate synthase-like"/>
    <property type="match status" value="1"/>
</dbReference>
<evidence type="ECO:0000313" key="7">
    <source>
        <dbReference type="Proteomes" id="UP000023152"/>
    </source>
</evidence>
<evidence type="ECO:0000256" key="2">
    <source>
        <dbReference type="ARBA" id="ARBA00023004"/>
    </source>
</evidence>
<keyword evidence="3" id="KW-0539">Nucleus</keyword>
<dbReference type="OrthoDB" id="425950at2759"/>
<accession>X6NXG9</accession>
<evidence type="ECO:0000256" key="1">
    <source>
        <dbReference type="ARBA" id="ARBA00022723"/>
    </source>
</evidence>
<feature type="domain" description="JmjC" evidence="5">
    <location>
        <begin position="182"/>
        <end position="282"/>
    </location>
</feature>
<proteinExistence type="inferred from homology"/>
<keyword evidence="3" id="KW-0223">Dioxygenase</keyword>
<dbReference type="AlphaFoldDB" id="X6NXG9"/>
<evidence type="ECO:0000256" key="4">
    <source>
        <dbReference type="SAM" id="MobiDB-lite"/>
    </source>
</evidence>
<dbReference type="PANTHER" id="PTHR13096:SF8">
    <property type="entry name" value="RIBOSOMAL OXYGENASE 1"/>
    <property type="match status" value="1"/>
</dbReference>
<dbReference type="EMBL" id="ASPP01005748">
    <property type="protein sequence ID" value="ETO29962.1"/>
    <property type="molecule type" value="Genomic_DNA"/>
</dbReference>
<keyword evidence="3" id="KW-0560">Oxidoreductase</keyword>
<gene>
    <name evidence="6" type="ORF">RFI_07155</name>
</gene>
<keyword evidence="3" id="KW-0805">Transcription regulation</keyword>
<organism evidence="6 7">
    <name type="scientific">Reticulomyxa filosa</name>
    <dbReference type="NCBI Taxonomy" id="46433"/>
    <lineage>
        <taxon>Eukaryota</taxon>
        <taxon>Sar</taxon>
        <taxon>Rhizaria</taxon>
        <taxon>Retaria</taxon>
        <taxon>Foraminifera</taxon>
        <taxon>Monothalamids</taxon>
        <taxon>Reticulomyxidae</taxon>
        <taxon>Reticulomyxa</taxon>
    </lineage>
</organism>
<keyword evidence="1 3" id="KW-0479">Metal-binding</keyword>